<reference evidence="2" key="1">
    <citation type="submission" date="2016-09" db="EMBL/GenBank/DDBJ databases">
        <title>Draft genome of thermotolerant cyanobacterium Desertifilum sp. strain IPPAS B-1220.</title>
        <authorList>
            <person name="Sinetova M.A."/>
            <person name="Bolakhan K."/>
            <person name="Zayadan B.K."/>
            <person name="Mironov K.S."/>
            <person name="Ustinova V."/>
            <person name="Kupriyanova E.V."/>
            <person name="Sidorov R.A."/>
            <person name="Skrypnik A.N."/>
            <person name="Gogoleva N.E."/>
            <person name="Gogolev Y.V."/>
            <person name="Los D.A."/>
        </authorList>
    </citation>
    <scope>NUCLEOTIDE SEQUENCE [LARGE SCALE GENOMIC DNA]</scope>
    <source>
        <strain evidence="2">IPPAS B-1220</strain>
    </source>
</reference>
<evidence type="ECO:0008006" key="3">
    <source>
        <dbReference type="Google" id="ProtNLM"/>
    </source>
</evidence>
<accession>A0A1E5QE20</accession>
<organism evidence="2">
    <name type="scientific">Desertifilum tharense IPPAS B-1220</name>
    <dbReference type="NCBI Taxonomy" id="1781255"/>
    <lineage>
        <taxon>Bacteria</taxon>
        <taxon>Bacillati</taxon>
        <taxon>Cyanobacteriota</taxon>
        <taxon>Cyanophyceae</taxon>
        <taxon>Desertifilales</taxon>
        <taxon>Desertifilaceae</taxon>
        <taxon>Desertifilum</taxon>
    </lineage>
</organism>
<keyword evidence="1" id="KW-0812">Transmembrane</keyword>
<dbReference type="EMBL" id="MJGC01000110">
    <property type="protein sequence ID" value="OEJ72834.1"/>
    <property type="molecule type" value="Genomic_DNA"/>
</dbReference>
<keyword evidence="1" id="KW-1133">Transmembrane helix</keyword>
<feature type="transmembrane region" description="Helical" evidence="1">
    <location>
        <begin position="82"/>
        <end position="106"/>
    </location>
</feature>
<dbReference type="PANTHER" id="PTHR35302:SF1">
    <property type="entry name" value="PROTEIN COFACTOR ASSEMBLY OF COMPLEX C SUBUNIT B CCB1, CHLOROPLASTIC"/>
    <property type="match status" value="1"/>
</dbReference>
<evidence type="ECO:0000313" key="2">
    <source>
        <dbReference type="EMBL" id="OEJ72834.1"/>
    </source>
</evidence>
<dbReference type="OrthoDB" id="513241at2"/>
<feature type="transmembrane region" description="Helical" evidence="1">
    <location>
        <begin position="6"/>
        <end position="24"/>
    </location>
</feature>
<dbReference type="AlphaFoldDB" id="A0A1E5QE20"/>
<protein>
    <recommendedName>
        <fullName evidence="3">Cofactor assembly of complex C subunit B</fullName>
    </recommendedName>
</protein>
<keyword evidence="1" id="KW-0472">Membrane</keyword>
<name>A0A1E5QE20_9CYAN</name>
<dbReference type="PANTHER" id="PTHR35302">
    <property type="match status" value="1"/>
</dbReference>
<evidence type="ECO:0000256" key="1">
    <source>
        <dbReference type="SAM" id="Phobius"/>
    </source>
</evidence>
<gene>
    <name evidence="2" type="ORF">BH720_22960</name>
</gene>
<dbReference type="STRING" id="1781255.BH720_22960"/>
<sequence>MSNAVLNSTFLLTLLLLVGLFFFIRASVKDRTQQVTLLAEETEESVLAKLQDYFSQRSYRVTNLDAEQNQVTFEGFVRPSGFLAFFLTVLAFVGLLCLSLVLSVLFPQFQGILLSLVLISPVAGVFYWKKAGRTEQVLLKLEAVADSIAPKNRITVTAHRDELLELQRSLGLKTVEAESQQLRPESYA</sequence>
<comment type="caution">
    <text evidence="2">The sequence shown here is derived from an EMBL/GenBank/DDBJ whole genome shotgun (WGS) entry which is preliminary data.</text>
</comment>
<proteinExistence type="predicted"/>
<feature type="transmembrane region" description="Helical" evidence="1">
    <location>
        <begin position="112"/>
        <end position="128"/>
    </location>
</feature>
<dbReference type="RefSeq" id="WP_069969550.1">
    <property type="nucleotide sequence ID" value="NZ_CM124774.1"/>
</dbReference>
<dbReference type="InterPro" id="IPR021919">
    <property type="entry name" value="CCB1"/>
</dbReference>
<dbReference type="Pfam" id="PF12046">
    <property type="entry name" value="CCB1"/>
    <property type="match status" value="1"/>
</dbReference>